<keyword evidence="5" id="KW-1003">Cell membrane</keyword>
<comment type="similarity">
    <text evidence="2">Belongs to the multi antimicrobial extrusion (MATE) (TC 2.A.66.1) family. MepA subfamily.</text>
</comment>
<evidence type="ECO:0000256" key="7">
    <source>
        <dbReference type="ARBA" id="ARBA00022989"/>
    </source>
</evidence>
<dbReference type="GO" id="GO:0005886">
    <property type="term" value="C:plasma membrane"/>
    <property type="evidence" value="ECO:0007669"/>
    <property type="project" value="UniProtKB-SubCell"/>
</dbReference>
<feature type="transmembrane region" description="Helical" evidence="10">
    <location>
        <begin position="27"/>
        <end position="48"/>
    </location>
</feature>
<dbReference type="InterPro" id="IPR045070">
    <property type="entry name" value="MATE_MepA-like"/>
</dbReference>
<dbReference type="CDD" id="cd13143">
    <property type="entry name" value="MATE_MepA_like"/>
    <property type="match status" value="1"/>
</dbReference>
<reference evidence="11" key="1">
    <citation type="submission" date="2017-04" db="EMBL/GenBank/DDBJ databases">
        <title>Complete Genome Sequences of Twelve Strains of a Stable Defined Moderately Diverse Mouse Microbiota 2 (sDMDMm2).</title>
        <authorList>
            <person name="Uchimura Y."/>
            <person name="Wyss M."/>
            <person name="Brugiroux S."/>
            <person name="Limenitakis J.P."/>
            <person name="Stecher B."/>
            <person name="McCoy K.D."/>
            <person name="Macpherson A.J."/>
        </authorList>
    </citation>
    <scope>NUCLEOTIDE SEQUENCE</scope>
    <source>
        <strain evidence="11">YL58</strain>
    </source>
</reference>
<feature type="transmembrane region" description="Helical" evidence="10">
    <location>
        <begin position="380"/>
        <end position="399"/>
    </location>
</feature>
<dbReference type="GO" id="GO:0046677">
    <property type="term" value="P:response to antibiotic"/>
    <property type="evidence" value="ECO:0007669"/>
    <property type="project" value="UniProtKB-KW"/>
</dbReference>
<evidence type="ECO:0000256" key="10">
    <source>
        <dbReference type="SAM" id="Phobius"/>
    </source>
</evidence>
<evidence type="ECO:0000256" key="9">
    <source>
        <dbReference type="ARBA" id="ARBA00023251"/>
    </source>
</evidence>
<evidence type="ECO:0000256" key="8">
    <source>
        <dbReference type="ARBA" id="ARBA00023136"/>
    </source>
</evidence>
<name>A0A1C7IG35_9FIRM</name>
<evidence type="ECO:0000256" key="6">
    <source>
        <dbReference type="ARBA" id="ARBA00022692"/>
    </source>
</evidence>
<dbReference type="PANTHER" id="PTHR43823">
    <property type="entry name" value="SPORULATION PROTEIN YKVU"/>
    <property type="match status" value="1"/>
</dbReference>
<sequence length="474" mass="51511">MSNKNPSSAAVLPEENNIMGTAPIPKLLAKFAIPSVISMLVNSIYNLVDQIFIGQGVGYLGNAATNVVFPFVTIAMAVSLMISVGTAANVGLNLGGKDQDCANLTLGNGLTLALSSGILLCILGELFMVPLLRLFGATDTVLPYAIDYGRIYLLGTMFTSVGIMISDEIRADGNPGYAMNSMLIGAVLNCVLDPLFIFVFHWGVKGAAFATIIGQFGTLIFCLFYLKKFRTLTMKKENMKLRLSVVKSILILGFSSFLTQCAALVMQIIMNQQTIKYGALSQYGADIPLTVFGIVNKVNGLMMSLIMGISVGSQPLFSYNYGAKLFTRVKKLAKTCLIVCVTIGFLGMLCLQIFPQQIISLFGQENDLYNEFAVMCLKNMTIFIFVMGVQMVASVYFQAVGKAMGATVLSLSRQVLFMIPCMLILPHFFGIIGLMWSFPVSDVFSVAMAAVMLTMEMRKLNQLIRFPLAPEADV</sequence>
<feature type="transmembrane region" description="Helical" evidence="10">
    <location>
        <begin position="177"/>
        <end position="200"/>
    </location>
</feature>
<accession>A0A1C7IG35</accession>
<dbReference type="Pfam" id="PF01554">
    <property type="entry name" value="MatE"/>
    <property type="match status" value="2"/>
</dbReference>
<evidence type="ECO:0000256" key="5">
    <source>
        <dbReference type="ARBA" id="ARBA00022475"/>
    </source>
</evidence>
<keyword evidence="9" id="KW-0046">Antibiotic resistance</keyword>
<dbReference type="GO" id="GO:0015297">
    <property type="term" value="F:antiporter activity"/>
    <property type="evidence" value="ECO:0007669"/>
    <property type="project" value="InterPro"/>
</dbReference>
<dbReference type="EMBL" id="CP015405">
    <property type="protein sequence ID" value="ANU78676.1"/>
    <property type="molecule type" value="Genomic_DNA"/>
</dbReference>
<dbReference type="InterPro" id="IPR051327">
    <property type="entry name" value="MATE_MepA_subfamily"/>
</dbReference>
<keyword evidence="7 10" id="KW-1133">Transmembrane helix</keyword>
<keyword evidence="8 10" id="KW-0472">Membrane</keyword>
<dbReference type="PANTHER" id="PTHR43823:SF3">
    <property type="entry name" value="MULTIDRUG EXPORT PROTEIN MEPA"/>
    <property type="match status" value="1"/>
</dbReference>
<feature type="transmembrane region" description="Helical" evidence="10">
    <location>
        <begin position="148"/>
        <end position="165"/>
    </location>
</feature>
<dbReference type="GO" id="GO:0042910">
    <property type="term" value="F:xenobiotic transmembrane transporter activity"/>
    <property type="evidence" value="ECO:0007669"/>
    <property type="project" value="InterPro"/>
</dbReference>
<dbReference type="OrthoDB" id="9811110at2"/>
<comment type="subcellular location">
    <subcellularLocation>
        <location evidence="1">Cell membrane</location>
        <topology evidence="1">Multi-pass membrane protein</topology>
    </subcellularLocation>
</comment>
<dbReference type="InterPro" id="IPR048279">
    <property type="entry name" value="MdtK-like"/>
</dbReference>
<dbReference type="AlphaFoldDB" id="A0A1C7IG35"/>
<proteinExistence type="inferred from homology"/>
<feature type="transmembrane region" description="Helical" evidence="10">
    <location>
        <begin position="411"/>
        <end position="429"/>
    </location>
</feature>
<feature type="transmembrane region" description="Helical" evidence="10">
    <location>
        <begin position="206"/>
        <end position="226"/>
    </location>
</feature>
<evidence type="ECO:0000313" key="11">
    <source>
        <dbReference type="EMBL" id="ANU78676.1"/>
    </source>
</evidence>
<evidence type="ECO:0000256" key="3">
    <source>
        <dbReference type="ARBA" id="ARBA00022106"/>
    </source>
</evidence>
<keyword evidence="12" id="KW-1185">Reference proteome</keyword>
<protein>
    <recommendedName>
        <fullName evidence="3">Multidrug export protein MepA</fullName>
    </recommendedName>
</protein>
<evidence type="ECO:0000256" key="4">
    <source>
        <dbReference type="ARBA" id="ARBA00022448"/>
    </source>
</evidence>
<evidence type="ECO:0000256" key="2">
    <source>
        <dbReference type="ARBA" id="ARBA00008417"/>
    </source>
</evidence>
<evidence type="ECO:0000313" key="12">
    <source>
        <dbReference type="Proteomes" id="UP000092574"/>
    </source>
</evidence>
<feature type="transmembrane region" description="Helical" evidence="10">
    <location>
        <begin position="68"/>
        <end position="92"/>
    </location>
</feature>
<keyword evidence="4" id="KW-0813">Transport</keyword>
<dbReference type="Proteomes" id="UP000092574">
    <property type="component" value="Chromosome"/>
</dbReference>
<gene>
    <name evidence="11" type="ORF">A4V09_14010</name>
</gene>
<dbReference type="NCBIfam" id="TIGR00797">
    <property type="entry name" value="matE"/>
    <property type="match status" value="1"/>
</dbReference>
<feature type="transmembrane region" description="Helical" evidence="10">
    <location>
        <begin position="104"/>
        <end position="128"/>
    </location>
</feature>
<feature type="transmembrane region" description="Helical" evidence="10">
    <location>
        <begin position="332"/>
        <end position="354"/>
    </location>
</feature>
<organism evidence="11 12">
    <name type="scientific">Blautia pseudococcoides</name>
    <dbReference type="NCBI Taxonomy" id="1796616"/>
    <lineage>
        <taxon>Bacteria</taxon>
        <taxon>Bacillati</taxon>
        <taxon>Bacillota</taxon>
        <taxon>Clostridia</taxon>
        <taxon>Lachnospirales</taxon>
        <taxon>Lachnospiraceae</taxon>
        <taxon>Blautia</taxon>
    </lineage>
</organism>
<feature type="transmembrane region" description="Helical" evidence="10">
    <location>
        <begin position="246"/>
        <end position="269"/>
    </location>
</feature>
<dbReference type="RefSeq" id="WP_065544787.1">
    <property type="nucleotide sequence ID" value="NZ_CP015405.2"/>
</dbReference>
<dbReference type="KEGG" id="byl:A4V09_14010"/>
<evidence type="ECO:0000256" key="1">
    <source>
        <dbReference type="ARBA" id="ARBA00004651"/>
    </source>
</evidence>
<dbReference type="InterPro" id="IPR002528">
    <property type="entry name" value="MATE_fam"/>
</dbReference>
<dbReference type="PIRSF" id="PIRSF006603">
    <property type="entry name" value="DinF"/>
    <property type="match status" value="1"/>
</dbReference>
<keyword evidence="6 10" id="KW-0812">Transmembrane</keyword>